<dbReference type="SUPFAM" id="SSF52266">
    <property type="entry name" value="SGNH hydrolase"/>
    <property type="match status" value="1"/>
</dbReference>
<gene>
    <name evidence="2" type="ORF">V8G56_12535</name>
</gene>
<dbReference type="RefSeq" id="WP_395438797.1">
    <property type="nucleotide sequence ID" value="NZ_JBAWKC010000004.1"/>
</dbReference>
<feature type="domain" description="SGNH hydrolase-type esterase" evidence="1">
    <location>
        <begin position="5"/>
        <end position="166"/>
    </location>
</feature>
<accession>A0ABW7MRZ5</accession>
<sequence>MKLLCIGDSLTFGYETAVSKKWTSLLEIELNIDVINFGINGDTTSGMLSRFMAAIREFKPTHCLIFGGTNDLWFGLNDEFIISNVYAMCKQASYFNVMPLVGIPTPCYNHNELNVIGENYSERIKKFQELLIQFCSTKEIKCINFNEGIDKDFFMEDGMHYNEKGHVFMMNLVREKWHGLF</sequence>
<protein>
    <submittedName>
        <fullName evidence="2">GDSL-type esterase/lipase family protein</fullName>
    </submittedName>
</protein>
<evidence type="ECO:0000259" key="1">
    <source>
        <dbReference type="Pfam" id="PF13472"/>
    </source>
</evidence>
<evidence type="ECO:0000313" key="3">
    <source>
        <dbReference type="Proteomes" id="UP001610104"/>
    </source>
</evidence>
<dbReference type="Gene3D" id="3.40.50.1110">
    <property type="entry name" value="SGNH hydrolase"/>
    <property type="match status" value="1"/>
</dbReference>
<dbReference type="Pfam" id="PF13472">
    <property type="entry name" value="Lipase_GDSL_2"/>
    <property type="match status" value="1"/>
</dbReference>
<dbReference type="InterPro" id="IPR051532">
    <property type="entry name" value="Ester_Hydrolysis_Enzymes"/>
</dbReference>
<dbReference type="InterPro" id="IPR013830">
    <property type="entry name" value="SGNH_hydro"/>
</dbReference>
<reference evidence="2 3" key="1">
    <citation type="submission" date="2024-02" db="EMBL/GenBank/DDBJ databases">
        <title>A Gaetbulibacter species isolated from tidal flats and genomic insights of their niches.</title>
        <authorList>
            <person name="Ye Y."/>
        </authorList>
    </citation>
    <scope>NUCLEOTIDE SEQUENCE [LARGE SCALE GENOMIC DNA]</scope>
    <source>
        <strain evidence="2 3">KEM-8</strain>
    </source>
</reference>
<dbReference type="InterPro" id="IPR036514">
    <property type="entry name" value="SGNH_hydro_sf"/>
</dbReference>
<proteinExistence type="predicted"/>
<dbReference type="Proteomes" id="UP001610104">
    <property type="component" value="Unassembled WGS sequence"/>
</dbReference>
<dbReference type="PANTHER" id="PTHR30383">
    <property type="entry name" value="THIOESTERASE 1/PROTEASE 1/LYSOPHOSPHOLIPASE L1"/>
    <property type="match status" value="1"/>
</dbReference>
<dbReference type="EMBL" id="JBAWKC010000004">
    <property type="protein sequence ID" value="MFH6769570.1"/>
    <property type="molecule type" value="Genomic_DNA"/>
</dbReference>
<organism evidence="2 3">
    <name type="scientific">Gaetbulibacter aquiaggeris</name>
    <dbReference type="NCBI Taxonomy" id="1735373"/>
    <lineage>
        <taxon>Bacteria</taxon>
        <taxon>Pseudomonadati</taxon>
        <taxon>Bacteroidota</taxon>
        <taxon>Flavobacteriia</taxon>
        <taxon>Flavobacteriales</taxon>
        <taxon>Flavobacteriaceae</taxon>
        <taxon>Gaetbulibacter</taxon>
    </lineage>
</organism>
<evidence type="ECO:0000313" key="2">
    <source>
        <dbReference type="EMBL" id="MFH6769570.1"/>
    </source>
</evidence>
<name>A0ABW7MRZ5_9FLAO</name>
<keyword evidence="3" id="KW-1185">Reference proteome</keyword>
<comment type="caution">
    <text evidence="2">The sequence shown here is derived from an EMBL/GenBank/DDBJ whole genome shotgun (WGS) entry which is preliminary data.</text>
</comment>